<feature type="region of interest" description="Disordered" evidence="1">
    <location>
        <begin position="1"/>
        <end position="45"/>
    </location>
</feature>
<feature type="compositionally biased region" description="Polar residues" evidence="1">
    <location>
        <begin position="7"/>
        <end position="16"/>
    </location>
</feature>
<accession>A0A8S2ZG87</accession>
<feature type="non-terminal residue" evidence="2">
    <location>
        <position position="1"/>
    </location>
</feature>
<feature type="non-terminal residue" evidence="2">
    <location>
        <position position="58"/>
    </location>
</feature>
<reference evidence="2" key="1">
    <citation type="submission" date="2021-02" db="EMBL/GenBank/DDBJ databases">
        <authorList>
            <person name="Nowell W R."/>
        </authorList>
    </citation>
    <scope>NUCLEOTIDE SEQUENCE</scope>
</reference>
<dbReference type="Proteomes" id="UP000681967">
    <property type="component" value="Unassembled WGS sequence"/>
</dbReference>
<dbReference type="EMBL" id="CAJOBJ010186474">
    <property type="protein sequence ID" value="CAF4938050.1"/>
    <property type="molecule type" value="Genomic_DNA"/>
</dbReference>
<proteinExistence type="predicted"/>
<dbReference type="AlphaFoldDB" id="A0A8S2ZG87"/>
<organism evidence="2 4">
    <name type="scientific">Rotaria magnacalcarata</name>
    <dbReference type="NCBI Taxonomy" id="392030"/>
    <lineage>
        <taxon>Eukaryota</taxon>
        <taxon>Metazoa</taxon>
        <taxon>Spiralia</taxon>
        <taxon>Gnathifera</taxon>
        <taxon>Rotifera</taxon>
        <taxon>Eurotatoria</taxon>
        <taxon>Bdelloidea</taxon>
        <taxon>Philodinida</taxon>
        <taxon>Philodinidae</taxon>
        <taxon>Rotaria</taxon>
    </lineage>
</organism>
<name>A0A8S2ZG87_9BILA</name>
<sequence length="58" mass="7059">NYRFNFSARSSATQQKSNDRPYAKRSFVVRDIPRTQDQQLSKDERRKLFEQQYEDAEK</sequence>
<protein>
    <submittedName>
        <fullName evidence="2">Uncharacterized protein</fullName>
    </submittedName>
</protein>
<gene>
    <name evidence="2" type="ORF">BYL167_LOCUS41484</name>
    <name evidence="3" type="ORF">GIL414_LOCUS53674</name>
</gene>
<evidence type="ECO:0000256" key="1">
    <source>
        <dbReference type="SAM" id="MobiDB-lite"/>
    </source>
</evidence>
<dbReference type="EMBL" id="CAJOBH010105369">
    <property type="protein sequence ID" value="CAF4634050.1"/>
    <property type="molecule type" value="Genomic_DNA"/>
</dbReference>
<evidence type="ECO:0000313" key="3">
    <source>
        <dbReference type="EMBL" id="CAF4938050.1"/>
    </source>
</evidence>
<dbReference type="Proteomes" id="UP000681720">
    <property type="component" value="Unassembled WGS sequence"/>
</dbReference>
<comment type="caution">
    <text evidence="2">The sequence shown here is derived from an EMBL/GenBank/DDBJ whole genome shotgun (WGS) entry which is preliminary data.</text>
</comment>
<evidence type="ECO:0000313" key="2">
    <source>
        <dbReference type="EMBL" id="CAF4634050.1"/>
    </source>
</evidence>
<evidence type="ECO:0000313" key="4">
    <source>
        <dbReference type="Proteomes" id="UP000681967"/>
    </source>
</evidence>